<comment type="caution">
    <text evidence="1">The sequence shown here is derived from an EMBL/GenBank/DDBJ whole genome shotgun (WGS) entry which is preliminary data.</text>
</comment>
<name>A0A0L0CDE1_LUCCU</name>
<accession>A0A0L0CDE1</accession>
<protein>
    <submittedName>
        <fullName evidence="1">Uncharacterized protein</fullName>
    </submittedName>
</protein>
<dbReference type="EMBL" id="JRES01000546">
    <property type="protein sequence ID" value="KNC30280.1"/>
    <property type="molecule type" value="Genomic_DNA"/>
</dbReference>
<keyword evidence="2" id="KW-1185">Reference proteome</keyword>
<organism evidence="1 2">
    <name type="scientific">Lucilia cuprina</name>
    <name type="common">Green bottle fly</name>
    <name type="synonym">Australian sheep blowfly</name>
    <dbReference type="NCBI Taxonomy" id="7375"/>
    <lineage>
        <taxon>Eukaryota</taxon>
        <taxon>Metazoa</taxon>
        <taxon>Ecdysozoa</taxon>
        <taxon>Arthropoda</taxon>
        <taxon>Hexapoda</taxon>
        <taxon>Insecta</taxon>
        <taxon>Pterygota</taxon>
        <taxon>Neoptera</taxon>
        <taxon>Endopterygota</taxon>
        <taxon>Diptera</taxon>
        <taxon>Brachycera</taxon>
        <taxon>Muscomorpha</taxon>
        <taxon>Oestroidea</taxon>
        <taxon>Calliphoridae</taxon>
        <taxon>Luciliinae</taxon>
        <taxon>Lucilia</taxon>
    </lineage>
</organism>
<dbReference type="AlphaFoldDB" id="A0A0L0CDE1"/>
<proteinExistence type="predicted"/>
<dbReference type="GO" id="GO:1990130">
    <property type="term" value="C:GATOR1 complex"/>
    <property type="evidence" value="ECO:0007669"/>
    <property type="project" value="TreeGrafter"/>
</dbReference>
<dbReference type="PANTHER" id="PTHR13179">
    <property type="entry name" value="DEP DOMAIN CONTAINING PROTEIN 5"/>
    <property type="match status" value="1"/>
</dbReference>
<feature type="non-terminal residue" evidence="1">
    <location>
        <position position="139"/>
    </location>
</feature>
<dbReference type="PANTHER" id="PTHR13179:SF8">
    <property type="entry name" value="GATOR COMPLEX PROTEIN DEPDC5"/>
    <property type="match status" value="1"/>
</dbReference>
<dbReference type="STRING" id="7375.A0A0L0CDE1"/>
<dbReference type="InterPro" id="IPR027244">
    <property type="entry name" value="IML1"/>
</dbReference>
<gene>
    <name evidence="1" type="ORF">FF38_07490</name>
</gene>
<sequence>MLRKNSERLMAMSPSLRDTLSSMSPLKQGFMKAIVEQASEDSRLPEYSFPSMWRVIPHAAIIDSPTRVQAYGRWANVYPPKRKLDIVSWHSLKSPASLPLTSESFPELKTFKRHYKFQFYDVTVEPEEMALPELLDEMI</sequence>
<dbReference type="GO" id="GO:0005096">
    <property type="term" value="F:GTPase activator activity"/>
    <property type="evidence" value="ECO:0007669"/>
    <property type="project" value="InterPro"/>
</dbReference>
<evidence type="ECO:0000313" key="2">
    <source>
        <dbReference type="Proteomes" id="UP000037069"/>
    </source>
</evidence>
<dbReference type="Proteomes" id="UP000037069">
    <property type="component" value="Unassembled WGS sequence"/>
</dbReference>
<dbReference type="GO" id="GO:0010508">
    <property type="term" value="P:positive regulation of autophagy"/>
    <property type="evidence" value="ECO:0007669"/>
    <property type="project" value="TreeGrafter"/>
</dbReference>
<dbReference type="GO" id="GO:1904262">
    <property type="term" value="P:negative regulation of TORC1 signaling"/>
    <property type="evidence" value="ECO:0007669"/>
    <property type="project" value="TreeGrafter"/>
</dbReference>
<reference evidence="1 2" key="1">
    <citation type="journal article" date="2015" name="Nat. Commun.">
        <title>Lucilia cuprina genome unlocks parasitic fly biology to underpin future interventions.</title>
        <authorList>
            <person name="Anstead C.A."/>
            <person name="Korhonen P.K."/>
            <person name="Young N.D."/>
            <person name="Hall R.S."/>
            <person name="Jex A.R."/>
            <person name="Murali S.C."/>
            <person name="Hughes D.S."/>
            <person name="Lee S.F."/>
            <person name="Perry T."/>
            <person name="Stroehlein A.J."/>
            <person name="Ansell B.R."/>
            <person name="Breugelmans B."/>
            <person name="Hofmann A."/>
            <person name="Qu J."/>
            <person name="Dugan S."/>
            <person name="Lee S.L."/>
            <person name="Chao H."/>
            <person name="Dinh H."/>
            <person name="Han Y."/>
            <person name="Doddapaneni H.V."/>
            <person name="Worley K.C."/>
            <person name="Muzny D.M."/>
            <person name="Ioannidis P."/>
            <person name="Waterhouse R.M."/>
            <person name="Zdobnov E.M."/>
            <person name="James P.J."/>
            <person name="Bagnall N.H."/>
            <person name="Kotze A.C."/>
            <person name="Gibbs R.A."/>
            <person name="Richards S."/>
            <person name="Batterham P."/>
            <person name="Gasser R.B."/>
        </authorList>
    </citation>
    <scope>NUCLEOTIDE SEQUENCE [LARGE SCALE GENOMIC DNA]</scope>
    <source>
        <strain evidence="1 2">LS</strain>
        <tissue evidence="1">Full body</tissue>
    </source>
</reference>
<evidence type="ECO:0000313" key="1">
    <source>
        <dbReference type="EMBL" id="KNC30280.1"/>
    </source>
</evidence>